<accession>A0A2K8KZG9</accession>
<evidence type="ECO:0000313" key="5">
    <source>
        <dbReference type="EMBL" id="ATX80398.1"/>
    </source>
</evidence>
<keyword evidence="2 5" id="KW-0238">DNA-binding</keyword>
<dbReference type="PANTHER" id="PTHR42756:SF1">
    <property type="entry name" value="TRANSCRIPTIONAL REPRESSOR OF EMRAB OPERON"/>
    <property type="match status" value="1"/>
</dbReference>
<reference evidence="5 6" key="1">
    <citation type="submission" date="2016-12" db="EMBL/GenBank/DDBJ databases">
        <title>Isolation and genomic insights into novel planktonic Zetaproteobacteria from stratified waters of the Chesapeake Bay.</title>
        <authorList>
            <person name="McAllister S.M."/>
            <person name="Kato S."/>
            <person name="Chan C.S."/>
            <person name="Chiu B.K."/>
            <person name="Field E.K."/>
        </authorList>
    </citation>
    <scope>NUCLEOTIDE SEQUENCE [LARGE SCALE GENOMIC DNA]</scope>
    <source>
        <strain evidence="5 6">CP-5</strain>
    </source>
</reference>
<organism evidence="5 6">
    <name type="scientific">Mariprofundus aestuarium</name>
    <dbReference type="NCBI Taxonomy" id="1921086"/>
    <lineage>
        <taxon>Bacteria</taxon>
        <taxon>Pseudomonadati</taxon>
        <taxon>Pseudomonadota</taxon>
        <taxon>Candidatius Mariprofundia</taxon>
        <taxon>Mariprofundales</taxon>
        <taxon>Mariprofundaceae</taxon>
        <taxon>Mariprofundus</taxon>
    </lineage>
</organism>
<dbReference type="Pfam" id="PF01047">
    <property type="entry name" value="MarR"/>
    <property type="match status" value="1"/>
</dbReference>
<dbReference type="GO" id="GO:0003700">
    <property type="term" value="F:DNA-binding transcription factor activity"/>
    <property type="evidence" value="ECO:0007669"/>
    <property type="project" value="InterPro"/>
</dbReference>
<name>A0A2K8KZG9_MARES</name>
<evidence type="ECO:0000259" key="4">
    <source>
        <dbReference type="PROSITE" id="PS50995"/>
    </source>
</evidence>
<evidence type="ECO:0000256" key="2">
    <source>
        <dbReference type="ARBA" id="ARBA00023125"/>
    </source>
</evidence>
<dbReference type="RefSeq" id="WP_100278169.1">
    <property type="nucleotide sequence ID" value="NZ_CP018799.1"/>
</dbReference>
<evidence type="ECO:0000313" key="6">
    <source>
        <dbReference type="Proteomes" id="UP000231701"/>
    </source>
</evidence>
<gene>
    <name evidence="5" type="ORF">Ga0123461_1992</name>
</gene>
<dbReference type="InterPro" id="IPR036388">
    <property type="entry name" value="WH-like_DNA-bd_sf"/>
</dbReference>
<keyword evidence="1" id="KW-0805">Transcription regulation</keyword>
<dbReference type="EMBL" id="CP018799">
    <property type="protein sequence ID" value="ATX80398.1"/>
    <property type="molecule type" value="Genomic_DNA"/>
</dbReference>
<dbReference type="PROSITE" id="PS50995">
    <property type="entry name" value="HTH_MARR_2"/>
    <property type="match status" value="1"/>
</dbReference>
<keyword evidence="6" id="KW-1185">Reference proteome</keyword>
<dbReference type="GO" id="GO:0003677">
    <property type="term" value="F:DNA binding"/>
    <property type="evidence" value="ECO:0007669"/>
    <property type="project" value="UniProtKB-KW"/>
</dbReference>
<dbReference type="PROSITE" id="PS01117">
    <property type="entry name" value="HTH_MARR_1"/>
    <property type="match status" value="1"/>
</dbReference>
<dbReference type="InterPro" id="IPR023187">
    <property type="entry name" value="Tscrpt_reg_MarR-type_CS"/>
</dbReference>
<dbReference type="OrthoDB" id="32523at2"/>
<dbReference type="Gene3D" id="1.10.10.10">
    <property type="entry name" value="Winged helix-like DNA-binding domain superfamily/Winged helix DNA-binding domain"/>
    <property type="match status" value="1"/>
</dbReference>
<proteinExistence type="predicted"/>
<dbReference type="AlphaFoldDB" id="A0A2K8KZG9"/>
<evidence type="ECO:0000256" key="3">
    <source>
        <dbReference type="ARBA" id="ARBA00023163"/>
    </source>
</evidence>
<feature type="domain" description="HTH marR-type" evidence="4">
    <location>
        <begin position="1"/>
        <end position="149"/>
    </location>
</feature>
<evidence type="ECO:0000256" key="1">
    <source>
        <dbReference type="ARBA" id="ARBA00023015"/>
    </source>
</evidence>
<sequence>MGESILDFQLEQAIGLNVNRTAFLMTEEISRRFAASGYPLSAQDFGILFRLMKQGAMTQVEIVQLLMRDKTTITRRIDGLVKKGLVERKPCQEDRRCFRVALTTEGELALEVMIPLVRDFQQEVLSDIPDDEKAITIRTLKSISERLLKIR</sequence>
<protein>
    <submittedName>
        <fullName evidence="5">DNA-binding transcriptional regulator, MarR family</fullName>
    </submittedName>
</protein>
<dbReference type="SUPFAM" id="SSF46785">
    <property type="entry name" value="Winged helix' DNA-binding domain"/>
    <property type="match status" value="1"/>
</dbReference>
<dbReference type="InterPro" id="IPR036390">
    <property type="entry name" value="WH_DNA-bd_sf"/>
</dbReference>
<dbReference type="SMART" id="SM00347">
    <property type="entry name" value="HTH_MARR"/>
    <property type="match status" value="1"/>
</dbReference>
<dbReference type="PANTHER" id="PTHR42756">
    <property type="entry name" value="TRANSCRIPTIONAL REGULATOR, MARR"/>
    <property type="match status" value="1"/>
</dbReference>
<dbReference type="InterPro" id="IPR000835">
    <property type="entry name" value="HTH_MarR-typ"/>
</dbReference>
<dbReference type="KEGG" id="maes:Ga0123461_1992"/>
<dbReference type="Proteomes" id="UP000231701">
    <property type="component" value="Chromosome"/>
</dbReference>
<dbReference type="PRINTS" id="PR00598">
    <property type="entry name" value="HTHMARR"/>
</dbReference>
<keyword evidence="3" id="KW-0804">Transcription</keyword>